<dbReference type="InterPro" id="IPR044492">
    <property type="entry name" value="P_typ_ATPase_HD_dom"/>
</dbReference>
<comment type="caution">
    <text evidence="16">The sequence shown here is derived from an EMBL/GenBank/DDBJ whole genome shotgun (WGS) entry which is preliminary data.</text>
</comment>
<dbReference type="InterPro" id="IPR023214">
    <property type="entry name" value="HAD_sf"/>
</dbReference>
<dbReference type="Gene3D" id="3.30.70.100">
    <property type="match status" value="2"/>
</dbReference>
<evidence type="ECO:0000256" key="5">
    <source>
        <dbReference type="ARBA" id="ARBA00022475"/>
    </source>
</evidence>
<dbReference type="InterPro" id="IPR036163">
    <property type="entry name" value="HMA_dom_sf"/>
</dbReference>
<dbReference type="GO" id="GO:0140581">
    <property type="term" value="F:P-type monovalent copper transporter activity"/>
    <property type="evidence" value="ECO:0007669"/>
    <property type="project" value="UniProtKB-EC"/>
</dbReference>
<dbReference type="GO" id="GO:0055070">
    <property type="term" value="P:copper ion homeostasis"/>
    <property type="evidence" value="ECO:0007669"/>
    <property type="project" value="TreeGrafter"/>
</dbReference>
<dbReference type="CDD" id="cd02094">
    <property type="entry name" value="P-type_ATPase_Cu-like"/>
    <property type="match status" value="1"/>
</dbReference>
<dbReference type="SUPFAM" id="SSF81653">
    <property type="entry name" value="Calcium ATPase, transduction domain A"/>
    <property type="match status" value="1"/>
</dbReference>
<evidence type="ECO:0000256" key="8">
    <source>
        <dbReference type="ARBA" id="ARBA00022741"/>
    </source>
</evidence>
<feature type="domain" description="HMA" evidence="15">
    <location>
        <begin position="4"/>
        <end position="69"/>
    </location>
</feature>
<feature type="transmembrane region" description="Helical" evidence="14">
    <location>
        <begin position="220"/>
        <end position="239"/>
    </location>
</feature>
<comment type="similarity">
    <text evidence="2 14">Belongs to the cation transport ATPase (P-type) (TC 3.A.3) family. Type IB subfamily.</text>
</comment>
<keyword evidence="7 14" id="KW-0479">Metal-binding</keyword>
<evidence type="ECO:0000256" key="4">
    <source>
        <dbReference type="ARBA" id="ARBA00022448"/>
    </source>
</evidence>
<dbReference type="AlphaFoldDB" id="A0A495B3H4"/>
<feature type="transmembrane region" description="Helical" evidence="14">
    <location>
        <begin position="760"/>
        <end position="780"/>
    </location>
</feature>
<dbReference type="PRINTS" id="PR00120">
    <property type="entry name" value="HATPASE"/>
</dbReference>
<gene>
    <name evidence="16" type="ORF">C8E02_3015</name>
</gene>
<dbReference type="FunFam" id="2.70.150.10:FF:000020">
    <property type="entry name" value="Copper-exporting P-type ATPase A"/>
    <property type="match status" value="1"/>
</dbReference>
<keyword evidence="13 14" id="KW-0472">Membrane</keyword>
<dbReference type="Pfam" id="PF00122">
    <property type="entry name" value="E1-E2_ATPase"/>
    <property type="match status" value="1"/>
</dbReference>
<sequence length="784" mass="81477">MSATRITLPVEGMTCAACALRIEKVLSRQPGVSASVSFASESAQISYDPQQRNVEQLVAAIEQAGFSVPPQILQLEIEGMTCAACATRIEKVLNRQPGVSATVNFASETARLQLAAGAPDSAQLLAVVSQAGYGARVAEEQGGDSREQRAAARYRHELRWFWLAAALTLPFLLEMVPMLLGSHHGYLPRYWQLLLATPVQWLAGWRFYRGAWHALRGGGANMDVLVALGTGMAWAWSAWVTLAGWSQQHVYFEASAAVITLVLLGKLLEARAKGRTAGAIRSLLALTPKTARVEQGGVVQEKPLSALQTGDVVLVQHGERVAVDGTVIDGAAVLDESLLTGESLPVERRAGDSVYAGTHNQGGMLKVSATAVGNRTQLAAIVRRVAEAQGSKAPIQQLADRISGVFVPVVVAIATLTFAATGLLTGDWQQALIHAVAVLVIACPCALGLATPTAVMVGMGNGARRGVLFRNAAALEHAAAIRLLVVDKTGTLTEGKPQVSDLLPLAEVDENGLLALAAAAEAGSEHPLGRAVVAAASARGLPLPAVSAFQAHVGQGVSVTLAGSTLRVGVPDWALGSVPAAAQPWYAQGKTVLAVSRDGVALGLIALADQLRASSAQAVGALQAQGIRVVMLTGDKLASAEHIAAQAGIAEVHAALRPEDKAALVKAWQAQGQVVAMVGDGVNDAPALAAANVSFAMGAGSDVAIDTADVTLMAGDLLHLVDAIRLSRATLGKIRQNLFFAFIYNVLGIPLAALGLLNPVIAGAAMAMSSVSVVSNSLLLRRWR</sequence>
<evidence type="ECO:0000313" key="17">
    <source>
        <dbReference type="Proteomes" id="UP000279384"/>
    </source>
</evidence>
<dbReference type="InterPro" id="IPR023299">
    <property type="entry name" value="ATPase_P-typ_cyto_dom_N"/>
</dbReference>
<organism evidence="16 17">
    <name type="scientific">Vogesella indigofera</name>
    <name type="common">Pseudomonas indigofera</name>
    <dbReference type="NCBI Taxonomy" id="45465"/>
    <lineage>
        <taxon>Bacteria</taxon>
        <taxon>Pseudomonadati</taxon>
        <taxon>Pseudomonadota</taxon>
        <taxon>Betaproteobacteria</taxon>
        <taxon>Neisseriales</taxon>
        <taxon>Chromobacteriaceae</taxon>
        <taxon>Vogesella</taxon>
    </lineage>
</organism>
<dbReference type="InterPro" id="IPR027256">
    <property type="entry name" value="P-typ_ATPase_IB"/>
</dbReference>
<proteinExistence type="inferred from homology"/>
<dbReference type="GO" id="GO:0005886">
    <property type="term" value="C:plasma membrane"/>
    <property type="evidence" value="ECO:0007669"/>
    <property type="project" value="UniProtKB-SubCell"/>
</dbReference>
<dbReference type="PRINTS" id="PR00119">
    <property type="entry name" value="CATATPASE"/>
</dbReference>
<keyword evidence="5 14" id="KW-1003">Cell membrane</keyword>
<dbReference type="GO" id="GO:0005507">
    <property type="term" value="F:copper ion binding"/>
    <property type="evidence" value="ECO:0007669"/>
    <property type="project" value="TreeGrafter"/>
</dbReference>
<name>A0A495B3H4_VOGIN</name>
<feature type="transmembrane region" description="Helical" evidence="14">
    <location>
        <begin position="251"/>
        <end position="268"/>
    </location>
</feature>
<dbReference type="SFLD" id="SFLDG00002">
    <property type="entry name" value="C1.7:_P-type_atpase_like"/>
    <property type="match status" value="1"/>
</dbReference>
<accession>A0A495B3H4</accession>
<dbReference type="InterPro" id="IPR036412">
    <property type="entry name" value="HAD-like_sf"/>
</dbReference>
<reference evidence="16 17" key="1">
    <citation type="submission" date="2018-10" db="EMBL/GenBank/DDBJ databases">
        <title>Genomic Encyclopedia of Type Strains, Phase IV (KMG-IV): sequencing the most valuable type-strain genomes for metagenomic binning, comparative biology and taxonomic classification.</title>
        <authorList>
            <person name="Goeker M."/>
        </authorList>
    </citation>
    <scope>NUCLEOTIDE SEQUENCE [LARGE SCALE GENOMIC DNA]</scope>
    <source>
        <strain evidence="16 17">DSM 3303</strain>
    </source>
</reference>
<dbReference type="SUPFAM" id="SSF56784">
    <property type="entry name" value="HAD-like"/>
    <property type="match status" value="1"/>
</dbReference>
<keyword evidence="12" id="KW-0406">Ion transport</keyword>
<feature type="transmembrane region" description="Helical" evidence="14">
    <location>
        <begin position="160"/>
        <end position="178"/>
    </location>
</feature>
<evidence type="ECO:0000256" key="1">
    <source>
        <dbReference type="ARBA" id="ARBA00004651"/>
    </source>
</evidence>
<dbReference type="Gene3D" id="3.40.50.1000">
    <property type="entry name" value="HAD superfamily/HAD-like"/>
    <property type="match status" value="1"/>
</dbReference>
<evidence type="ECO:0000256" key="12">
    <source>
        <dbReference type="ARBA" id="ARBA00023065"/>
    </source>
</evidence>
<dbReference type="NCBIfam" id="TIGR01494">
    <property type="entry name" value="ATPase_P-type"/>
    <property type="match status" value="1"/>
</dbReference>
<feature type="domain" description="HMA" evidence="15">
    <location>
        <begin position="71"/>
        <end position="136"/>
    </location>
</feature>
<evidence type="ECO:0000256" key="3">
    <source>
        <dbReference type="ARBA" id="ARBA00012517"/>
    </source>
</evidence>
<dbReference type="InterPro" id="IPR008250">
    <property type="entry name" value="ATPase_P-typ_transduc_dom_A_sf"/>
</dbReference>
<dbReference type="GO" id="GO:0060003">
    <property type="term" value="P:copper ion export"/>
    <property type="evidence" value="ECO:0007669"/>
    <property type="project" value="UniProtKB-ARBA"/>
</dbReference>
<evidence type="ECO:0000256" key="13">
    <source>
        <dbReference type="ARBA" id="ARBA00023136"/>
    </source>
</evidence>
<dbReference type="PROSITE" id="PS01229">
    <property type="entry name" value="COF_2"/>
    <property type="match status" value="1"/>
</dbReference>
<dbReference type="Pfam" id="PF00702">
    <property type="entry name" value="Hydrolase"/>
    <property type="match status" value="1"/>
</dbReference>
<evidence type="ECO:0000256" key="9">
    <source>
        <dbReference type="ARBA" id="ARBA00022840"/>
    </source>
</evidence>
<dbReference type="Pfam" id="PF00403">
    <property type="entry name" value="HMA"/>
    <property type="match status" value="2"/>
</dbReference>
<keyword evidence="6 14" id="KW-0812">Transmembrane</keyword>
<evidence type="ECO:0000313" key="16">
    <source>
        <dbReference type="EMBL" id="RKQ54754.1"/>
    </source>
</evidence>
<dbReference type="NCBIfam" id="TIGR01525">
    <property type="entry name" value="ATPase-IB_hvy"/>
    <property type="match status" value="1"/>
</dbReference>
<dbReference type="InterPro" id="IPR017969">
    <property type="entry name" value="Heavy-metal-associated_CS"/>
</dbReference>
<feature type="transmembrane region" description="Helical" evidence="14">
    <location>
        <begin position="190"/>
        <end position="208"/>
    </location>
</feature>
<evidence type="ECO:0000256" key="10">
    <source>
        <dbReference type="ARBA" id="ARBA00022967"/>
    </source>
</evidence>
<keyword evidence="11 14" id="KW-1133">Transmembrane helix</keyword>
<feature type="transmembrane region" description="Helical" evidence="14">
    <location>
        <begin position="737"/>
        <end position="754"/>
    </location>
</feature>
<dbReference type="RefSeq" id="WP_120811988.1">
    <property type="nucleotide sequence ID" value="NZ_RBID01000018.1"/>
</dbReference>
<dbReference type="GO" id="GO:0005524">
    <property type="term" value="F:ATP binding"/>
    <property type="evidence" value="ECO:0007669"/>
    <property type="project" value="UniProtKB-UniRule"/>
</dbReference>
<dbReference type="EMBL" id="RBID01000018">
    <property type="protein sequence ID" value="RKQ54754.1"/>
    <property type="molecule type" value="Genomic_DNA"/>
</dbReference>
<dbReference type="CDD" id="cd00371">
    <property type="entry name" value="HMA"/>
    <property type="match status" value="2"/>
</dbReference>
<dbReference type="PROSITE" id="PS01047">
    <property type="entry name" value="HMA_1"/>
    <property type="match status" value="2"/>
</dbReference>
<dbReference type="GO" id="GO:0043682">
    <property type="term" value="F:P-type divalent copper transporter activity"/>
    <property type="evidence" value="ECO:0007669"/>
    <property type="project" value="TreeGrafter"/>
</dbReference>
<dbReference type="InterPro" id="IPR023298">
    <property type="entry name" value="ATPase_P-typ_TM_dom_sf"/>
</dbReference>
<protein>
    <recommendedName>
        <fullName evidence="3">P-type Cu(+) transporter</fullName>
        <ecNumber evidence="3">7.2.2.8</ecNumber>
    </recommendedName>
</protein>
<evidence type="ECO:0000256" key="11">
    <source>
        <dbReference type="ARBA" id="ARBA00022989"/>
    </source>
</evidence>
<dbReference type="InterPro" id="IPR006121">
    <property type="entry name" value="HMA_dom"/>
</dbReference>
<evidence type="ECO:0000256" key="2">
    <source>
        <dbReference type="ARBA" id="ARBA00006024"/>
    </source>
</evidence>
<dbReference type="PANTHER" id="PTHR43520">
    <property type="entry name" value="ATP7, ISOFORM B"/>
    <property type="match status" value="1"/>
</dbReference>
<dbReference type="PANTHER" id="PTHR43520:SF8">
    <property type="entry name" value="P-TYPE CU(+) TRANSPORTER"/>
    <property type="match status" value="1"/>
</dbReference>
<dbReference type="EC" id="7.2.2.8" evidence="3"/>
<comment type="subcellular location">
    <subcellularLocation>
        <location evidence="1">Cell membrane</location>
        <topology evidence="1">Multi-pass membrane protein</topology>
    </subcellularLocation>
</comment>
<keyword evidence="4" id="KW-0813">Transport</keyword>
<dbReference type="Gene3D" id="3.40.1110.10">
    <property type="entry name" value="Calcium-transporting ATPase, cytoplasmic domain N"/>
    <property type="match status" value="1"/>
</dbReference>
<keyword evidence="9 14" id="KW-0067">ATP-binding</keyword>
<evidence type="ECO:0000256" key="7">
    <source>
        <dbReference type="ARBA" id="ARBA00022723"/>
    </source>
</evidence>
<keyword evidence="8 14" id="KW-0547">Nucleotide-binding</keyword>
<dbReference type="NCBIfam" id="TIGR01512">
    <property type="entry name" value="ATPase-IB2_Cd"/>
    <property type="match status" value="1"/>
</dbReference>
<evidence type="ECO:0000256" key="6">
    <source>
        <dbReference type="ARBA" id="ARBA00022692"/>
    </source>
</evidence>
<feature type="transmembrane region" description="Helical" evidence="14">
    <location>
        <begin position="431"/>
        <end position="455"/>
    </location>
</feature>
<dbReference type="InterPro" id="IPR018303">
    <property type="entry name" value="ATPase_P-typ_P_site"/>
</dbReference>
<dbReference type="SFLD" id="SFLDS00003">
    <property type="entry name" value="Haloacid_Dehalogenase"/>
    <property type="match status" value="1"/>
</dbReference>
<dbReference type="NCBIfam" id="TIGR01511">
    <property type="entry name" value="ATPase-IB1_Cu"/>
    <property type="match status" value="1"/>
</dbReference>
<dbReference type="InterPro" id="IPR059000">
    <property type="entry name" value="ATPase_P-type_domA"/>
</dbReference>
<evidence type="ECO:0000256" key="14">
    <source>
        <dbReference type="RuleBase" id="RU362081"/>
    </source>
</evidence>
<dbReference type="Proteomes" id="UP000279384">
    <property type="component" value="Unassembled WGS sequence"/>
</dbReference>
<dbReference type="FunFam" id="3.30.70.100:FF:000005">
    <property type="entry name" value="Copper-exporting P-type ATPase A"/>
    <property type="match status" value="2"/>
</dbReference>
<dbReference type="GO" id="GO:0016887">
    <property type="term" value="F:ATP hydrolysis activity"/>
    <property type="evidence" value="ECO:0007669"/>
    <property type="project" value="InterPro"/>
</dbReference>
<dbReference type="SFLD" id="SFLDF00027">
    <property type="entry name" value="p-type_atpase"/>
    <property type="match status" value="1"/>
</dbReference>
<dbReference type="PROSITE" id="PS50846">
    <property type="entry name" value="HMA_2"/>
    <property type="match status" value="2"/>
</dbReference>
<dbReference type="InterPro" id="IPR001757">
    <property type="entry name" value="P_typ_ATPase"/>
</dbReference>
<evidence type="ECO:0000259" key="15">
    <source>
        <dbReference type="PROSITE" id="PS50846"/>
    </source>
</evidence>
<dbReference type="Gene3D" id="2.70.150.10">
    <property type="entry name" value="Calcium-transporting ATPase, cytoplasmic transduction domain A"/>
    <property type="match status" value="1"/>
</dbReference>
<dbReference type="SUPFAM" id="SSF81665">
    <property type="entry name" value="Calcium ATPase, transmembrane domain M"/>
    <property type="match status" value="1"/>
</dbReference>
<keyword evidence="10" id="KW-1278">Translocase</keyword>
<dbReference type="SUPFAM" id="SSF55008">
    <property type="entry name" value="HMA, heavy metal-associated domain"/>
    <property type="match status" value="2"/>
</dbReference>
<dbReference type="PROSITE" id="PS00154">
    <property type="entry name" value="ATPASE_E1_E2"/>
    <property type="match status" value="1"/>
</dbReference>
<feature type="transmembrane region" description="Helical" evidence="14">
    <location>
        <begin position="405"/>
        <end position="425"/>
    </location>
</feature>